<evidence type="ECO:0000313" key="3">
    <source>
        <dbReference type="Proteomes" id="UP001432222"/>
    </source>
</evidence>
<reference evidence="2" key="1">
    <citation type="submission" date="2022-10" db="EMBL/GenBank/DDBJ databases">
        <title>The complete genomes of actinobacterial strains from the NBC collection.</title>
        <authorList>
            <person name="Joergensen T.S."/>
            <person name="Alvarez Arevalo M."/>
            <person name="Sterndorff E.B."/>
            <person name="Faurdal D."/>
            <person name="Vuksanovic O."/>
            <person name="Mourched A.-S."/>
            <person name="Charusanti P."/>
            <person name="Shaw S."/>
            <person name="Blin K."/>
            <person name="Weber T."/>
        </authorList>
    </citation>
    <scope>NUCLEOTIDE SEQUENCE</scope>
    <source>
        <strain evidence="2">NBC_00222</strain>
    </source>
</reference>
<dbReference type="RefSeq" id="WP_328955113.1">
    <property type="nucleotide sequence ID" value="NZ_CP108110.1"/>
</dbReference>
<evidence type="ECO:0000313" key="2">
    <source>
        <dbReference type="EMBL" id="WUQ84224.1"/>
    </source>
</evidence>
<protein>
    <submittedName>
        <fullName evidence="2">Uncharacterized protein</fullName>
    </submittedName>
</protein>
<feature type="compositionally biased region" description="Low complexity" evidence="1">
    <location>
        <begin position="99"/>
        <end position="154"/>
    </location>
</feature>
<evidence type="ECO:0000256" key="1">
    <source>
        <dbReference type="SAM" id="MobiDB-lite"/>
    </source>
</evidence>
<feature type="region of interest" description="Disordered" evidence="1">
    <location>
        <begin position="182"/>
        <end position="327"/>
    </location>
</feature>
<feature type="region of interest" description="Disordered" evidence="1">
    <location>
        <begin position="63"/>
        <end position="156"/>
    </location>
</feature>
<proteinExistence type="predicted"/>
<feature type="region of interest" description="Disordered" evidence="1">
    <location>
        <begin position="1"/>
        <end position="27"/>
    </location>
</feature>
<dbReference type="EMBL" id="CP108110">
    <property type="protein sequence ID" value="WUQ84224.1"/>
    <property type="molecule type" value="Genomic_DNA"/>
</dbReference>
<sequence length="488" mass="48240">MSDPREERPEPAERRSPRHAAPRTPVRLRLRGRALAMAAVPTALLMAATYTPNAAIAETAASKPCATAPDAPPKVAETPVPKSELPPPIPGPSVPLPEAPATTAPEPTAAPGTGPTTAPATPPVETAPTAPAAPATAPATTTAAPEPAATKARTAGGGGVVQAGLIGDIVGGVTDLLLPGAAPSPTASASPSAGTHAVAPAAPAPTTSGAAPSTAPSAGPTGAPAGTAAPTSPATTAPATTAPGTTAPTSPKPTAAPSTAAPATGGGAPSESAGAKTPGKPSAKPAAGSASATPSASGTPSKDPNCLVDTKALSPAGKPPDNPILVPDQNWTLQTSRLTLNHAVLLGVVNVQTPTGTKRVLKFEVETVDIENLHMSTLQGNGKTFHVKGAPGSVSTMRKGPVIMYVERLSGHLAKVLGLPIPIDLGELTLTPDGPLPQWLYDLIGQLQLPLWIELTGVTAIQSGQFGGTLKIPGMKLYNDDQPYPGAA</sequence>
<keyword evidence="3" id="KW-1185">Reference proteome</keyword>
<feature type="compositionally biased region" description="Basic residues" evidence="1">
    <location>
        <begin position="16"/>
        <end position="27"/>
    </location>
</feature>
<feature type="compositionally biased region" description="Low complexity" evidence="1">
    <location>
        <begin position="182"/>
        <end position="302"/>
    </location>
</feature>
<dbReference type="Proteomes" id="UP001432222">
    <property type="component" value="Chromosome"/>
</dbReference>
<accession>A0ABZ1U2I6</accession>
<organism evidence="2 3">
    <name type="scientific">Kitasatospora purpeofusca</name>
    <dbReference type="NCBI Taxonomy" id="67352"/>
    <lineage>
        <taxon>Bacteria</taxon>
        <taxon>Bacillati</taxon>
        <taxon>Actinomycetota</taxon>
        <taxon>Actinomycetes</taxon>
        <taxon>Kitasatosporales</taxon>
        <taxon>Streptomycetaceae</taxon>
        <taxon>Kitasatospora</taxon>
    </lineage>
</organism>
<name>A0ABZ1U2I6_9ACTN</name>
<feature type="compositionally biased region" description="Pro residues" evidence="1">
    <location>
        <begin position="84"/>
        <end position="98"/>
    </location>
</feature>
<feature type="compositionally biased region" description="Basic and acidic residues" evidence="1">
    <location>
        <begin position="1"/>
        <end position="15"/>
    </location>
</feature>
<gene>
    <name evidence="2" type="ORF">OHA16_15410</name>
</gene>